<dbReference type="Proteomes" id="UP000030624">
    <property type="component" value="Chromosome"/>
</dbReference>
<dbReference type="AlphaFoldDB" id="A0A0A7GEH0"/>
<dbReference type="KEGG" id="gac:GACE_1447"/>
<dbReference type="HOGENOM" id="CLU_440504_0_0_2"/>
<feature type="compositionally biased region" description="Polar residues" evidence="1">
    <location>
        <begin position="122"/>
        <end position="143"/>
    </location>
</feature>
<dbReference type="STRING" id="565033.GACE_1447"/>
<sequence>MQRVVFAVSPFTQEYEILGVDGEIYRIKPNEVIILPKLNAEVFEKNNVGKIVGIYEDPGFDWDRYLERFLEGDTDISDQILEEDPVKAWARNLLKIELAKPSPDPNRVIELRMILSGRNPAQFYSTQGNKNTPTPAQTRSAQPGPTGLSRPIYNTAQVNNSDSFIKEDDEINSNWLRTVFETYGLRLVTTLQAFRVAGLDEVGIQDYAILDYGYTRVEPHEEFVRLLKHLGYGEDDVYARVLFDHYRCERHGDVFKPALDFAKDARREGEQIKRSFRLIAGRLHPLKKHSDAKRYSALKLEQFSAIADAVRKKGVVSYRKFDEVLSEVKQEKRDLALIWMVFTIPDVISEYLVKEDVKKAREVMRKAVRSALRRFLRKYLKKHENVPYDGDFKEGGVMNVHIWSSSQPIKPHLHVHVALWNFVVWNGKYVRFSPYFPKEWMAELRELWKREFFRYLRKAGFGMYLDKEYCDVLDDTYEFFNIYTQYNWFKDESFGKILHHLRYNARKAVIDINEFFYSGVGFDDLTDDQREWLGFLIQYSNRTGNFGFMNNWRKVFSVSKDRVVEFLERLKTEHYEYCPICKRKLERVGVVTIDEIAKRRRLLVLWWFDRRMTVEVWRGL</sequence>
<accession>A0A0A7GEH0</accession>
<evidence type="ECO:0000313" key="3">
    <source>
        <dbReference type="Proteomes" id="UP000030624"/>
    </source>
</evidence>
<evidence type="ECO:0000256" key="1">
    <source>
        <dbReference type="SAM" id="MobiDB-lite"/>
    </source>
</evidence>
<reference evidence="2 3" key="1">
    <citation type="journal article" date="2015" name="Appl. Environ. Microbiol.">
        <title>The Geoglobus acetivorans genome: Fe(III) reduction, acetate utilization, autotrophic growth, and degradation of aromatic compounds in a hyperthermophilic archaeon.</title>
        <authorList>
            <person name="Mardanov A.V."/>
            <person name="Slododkina G.B."/>
            <person name="Slobodkin A.I."/>
            <person name="Beletsky A.V."/>
            <person name="Gavrilov S.N."/>
            <person name="Kublanov I.V."/>
            <person name="Bonch-Osmolovskaya E.A."/>
            <person name="Skryabin K.G."/>
            <person name="Ravin N.V."/>
        </authorList>
    </citation>
    <scope>NUCLEOTIDE SEQUENCE [LARGE SCALE GENOMIC DNA]</scope>
    <source>
        <strain evidence="2 3">SBH6</strain>
    </source>
</reference>
<organism evidence="2 3">
    <name type="scientific">Geoglobus acetivorans</name>
    <dbReference type="NCBI Taxonomy" id="565033"/>
    <lineage>
        <taxon>Archaea</taxon>
        <taxon>Methanobacteriati</taxon>
        <taxon>Methanobacteriota</taxon>
        <taxon>Archaeoglobi</taxon>
        <taxon>Archaeoglobales</taxon>
        <taxon>Archaeoglobaceae</taxon>
        <taxon>Geoglobus</taxon>
    </lineage>
</organism>
<evidence type="ECO:0000313" key="2">
    <source>
        <dbReference type="EMBL" id="AIY90485.1"/>
    </source>
</evidence>
<dbReference type="eggNOG" id="ENOG502N5AJ">
    <property type="taxonomic scope" value="Archaea"/>
</dbReference>
<name>A0A0A7GEH0_GEOAI</name>
<gene>
    <name evidence="2" type="ORF">GACE_1447</name>
</gene>
<dbReference type="EMBL" id="CP009552">
    <property type="protein sequence ID" value="AIY90485.1"/>
    <property type="molecule type" value="Genomic_DNA"/>
</dbReference>
<dbReference type="RefSeq" id="WP_048092309.1">
    <property type="nucleotide sequence ID" value="NZ_CP009552.1"/>
</dbReference>
<dbReference type="GeneID" id="24798027"/>
<protein>
    <submittedName>
        <fullName evidence="2">Uncharacterized protein</fullName>
    </submittedName>
</protein>
<feature type="region of interest" description="Disordered" evidence="1">
    <location>
        <begin position="122"/>
        <end position="150"/>
    </location>
</feature>
<proteinExistence type="predicted"/>